<gene>
    <name evidence="8" type="ORF">EV644_101972</name>
</gene>
<evidence type="ECO:0000256" key="6">
    <source>
        <dbReference type="ARBA" id="ARBA00023251"/>
    </source>
</evidence>
<sequence length="245" mass="26769">MELPGSGWEPVTVGESATEVFRRGDVFAKLCVAAGVPELRDERDRVEWLAGTGLPGAEVVDWVESFDGACLLTTALPGVAAADLPWSRPLSDSLAGVIRSLHEFPPEKCPFERRLRDVVSQAEDVVRRGAVNPDFLTDEWRRVRPEDLLARIHAELAEVPAADLVVCHGDACLPNVLFDPDTLECTGLIDLGRLGIADRHSDLALLQAQLDELHPGAAPTFFTTYGPTDPTRLAFYHLLDPLTWG</sequence>
<evidence type="ECO:0000256" key="5">
    <source>
        <dbReference type="ARBA" id="ARBA00022840"/>
    </source>
</evidence>
<evidence type="ECO:0000256" key="3">
    <source>
        <dbReference type="ARBA" id="ARBA00022741"/>
    </source>
</evidence>
<name>A0ABY2C0F9_9ACTN</name>
<keyword evidence="4" id="KW-0418">Kinase</keyword>
<dbReference type="EMBL" id="SLWM01000001">
    <property type="protein sequence ID" value="TCO32328.1"/>
    <property type="molecule type" value="Genomic_DNA"/>
</dbReference>
<feature type="domain" description="Aminoglycoside phosphotransferase" evidence="7">
    <location>
        <begin position="8"/>
        <end position="236"/>
    </location>
</feature>
<dbReference type="Gene3D" id="3.90.1200.10">
    <property type="match status" value="1"/>
</dbReference>
<organism evidence="8 9">
    <name type="scientific">Kribbella orskensis</name>
    <dbReference type="NCBI Taxonomy" id="2512216"/>
    <lineage>
        <taxon>Bacteria</taxon>
        <taxon>Bacillati</taxon>
        <taxon>Actinomycetota</taxon>
        <taxon>Actinomycetes</taxon>
        <taxon>Propionibacteriales</taxon>
        <taxon>Kribbellaceae</taxon>
        <taxon>Kribbella</taxon>
    </lineage>
</organism>
<dbReference type="PANTHER" id="PTHR21310:SF41">
    <property type="entry name" value="3'-PHOSPHOTRANSFERASE, PUTATIVE-RELATED"/>
    <property type="match status" value="1"/>
</dbReference>
<dbReference type="InterPro" id="IPR002575">
    <property type="entry name" value="Aminoglycoside_PTrfase"/>
</dbReference>
<keyword evidence="5" id="KW-0067">ATP-binding</keyword>
<keyword evidence="3" id="KW-0547">Nucleotide-binding</keyword>
<evidence type="ECO:0000256" key="4">
    <source>
        <dbReference type="ARBA" id="ARBA00022777"/>
    </source>
</evidence>
<dbReference type="Proteomes" id="UP000295818">
    <property type="component" value="Unassembled WGS sequence"/>
</dbReference>
<dbReference type="InterPro" id="IPR011009">
    <property type="entry name" value="Kinase-like_dom_sf"/>
</dbReference>
<dbReference type="PIRSF" id="PIRSF000706">
    <property type="entry name" value="Kanamycin_kin"/>
    <property type="match status" value="1"/>
</dbReference>
<dbReference type="InterPro" id="IPR024165">
    <property type="entry name" value="Kan/Strep_kinase"/>
</dbReference>
<keyword evidence="9" id="KW-1185">Reference proteome</keyword>
<evidence type="ECO:0000256" key="1">
    <source>
        <dbReference type="ARBA" id="ARBA00006219"/>
    </source>
</evidence>
<comment type="caution">
    <text evidence="8">The sequence shown here is derived from an EMBL/GenBank/DDBJ whole genome shotgun (WGS) entry which is preliminary data.</text>
</comment>
<dbReference type="CDD" id="cd05150">
    <property type="entry name" value="APH"/>
    <property type="match status" value="1"/>
</dbReference>
<evidence type="ECO:0000256" key="2">
    <source>
        <dbReference type="ARBA" id="ARBA00022679"/>
    </source>
</evidence>
<dbReference type="SUPFAM" id="SSF56112">
    <property type="entry name" value="Protein kinase-like (PK-like)"/>
    <property type="match status" value="1"/>
</dbReference>
<dbReference type="InterPro" id="IPR051678">
    <property type="entry name" value="AGP_Transferase"/>
</dbReference>
<evidence type="ECO:0000313" key="8">
    <source>
        <dbReference type="EMBL" id="TCO32328.1"/>
    </source>
</evidence>
<keyword evidence="6" id="KW-0046">Antibiotic resistance</keyword>
<reference evidence="8 9" key="1">
    <citation type="journal article" date="2015" name="Stand. Genomic Sci.">
        <title>Genomic Encyclopedia of Bacterial and Archaeal Type Strains, Phase III: the genomes of soil and plant-associated and newly described type strains.</title>
        <authorList>
            <person name="Whitman W.B."/>
            <person name="Woyke T."/>
            <person name="Klenk H.P."/>
            <person name="Zhou Y."/>
            <person name="Lilburn T.G."/>
            <person name="Beck B.J."/>
            <person name="De Vos P."/>
            <person name="Vandamme P."/>
            <person name="Eisen J.A."/>
            <person name="Garrity G."/>
            <person name="Hugenholtz P."/>
            <person name="Kyrpides N.C."/>
        </authorList>
    </citation>
    <scope>NUCLEOTIDE SEQUENCE [LARGE SCALE GENOMIC DNA]</scope>
    <source>
        <strain evidence="8 9">VKM Ac-2538</strain>
    </source>
</reference>
<accession>A0ABY2C0F9</accession>
<dbReference type="RefSeq" id="WP_132333296.1">
    <property type="nucleotide sequence ID" value="NZ_SLWM01000001.1"/>
</dbReference>
<dbReference type="Pfam" id="PF01636">
    <property type="entry name" value="APH"/>
    <property type="match status" value="1"/>
</dbReference>
<protein>
    <submittedName>
        <fullName evidence="8">Streptomycin 3'-kinase</fullName>
    </submittedName>
</protein>
<dbReference type="PANTHER" id="PTHR21310">
    <property type="entry name" value="AMINOGLYCOSIDE PHOSPHOTRANSFERASE-RELATED-RELATED"/>
    <property type="match status" value="1"/>
</dbReference>
<dbReference type="Gene3D" id="3.30.200.20">
    <property type="entry name" value="Phosphorylase Kinase, domain 1"/>
    <property type="match status" value="1"/>
</dbReference>
<proteinExistence type="inferred from homology"/>
<comment type="similarity">
    <text evidence="1">Belongs to the aminoglycoside phosphotransferase family.</text>
</comment>
<evidence type="ECO:0000313" key="9">
    <source>
        <dbReference type="Proteomes" id="UP000295818"/>
    </source>
</evidence>
<keyword evidence="2" id="KW-0808">Transferase</keyword>
<evidence type="ECO:0000259" key="7">
    <source>
        <dbReference type="Pfam" id="PF01636"/>
    </source>
</evidence>